<proteinExistence type="predicted"/>
<dbReference type="Proteomes" id="UP000615755">
    <property type="component" value="Unassembled WGS sequence"/>
</dbReference>
<comment type="caution">
    <text evidence="1">The sequence shown here is derived from an EMBL/GenBank/DDBJ whole genome shotgun (WGS) entry which is preliminary data.</text>
</comment>
<sequence length="43" mass="4792">MRANACVILLLIINIDHQLDGIIGNLDKIKPMHQDGRSMHGLL</sequence>
<evidence type="ECO:0000313" key="2">
    <source>
        <dbReference type="Proteomes" id="UP000615755"/>
    </source>
</evidence>
<name>A0ABR9EFQ7_9GAMM</name>
<reference evidence="1 2" key="1">
    <citation type="submission" date="2015-03" db="EMBL/GenBank/DDBJ databases">
        <title>Genome sequence of Pseudoalteromonas aurantia.</title>
        <authorList>
            <person name="Xie B.-B."/>
            <person name="Rong J.-C."/>
            <person name="Qin Q.-L."/>
            <person name="Zhang Y.-Z."/>
        </authorList>
    </citation>
    <scope>NUCLEOTIDE SEQUENCE [LARGE SCALE GENOMIC DNA]</scope>
    <source>
        <strain evidence="1 2">208</strain>
    </source>
</reference>
<accession>A0ABR9EFQ7</accession>
<protein>
    <submittedName>
        <fullName evidence="1">Uncharacterized protein</fullName>
    </submittedName>
</protein>
<evidence type="ECO:0000313" key="1">
    <source>
        <dbReference type="EMBL" id="MBE0369821.1"/>
    </source>
</evidence>
<keyword evidence="2" id="KW-1185">Reference proteome</keyword>
<dbReference type="EMBL" id="AQGV01000014">
    <property type="protein sequence ID" value="MBE0369821.1"/>
    <property type="molecule type" value="Genomic_DNA"/>
</dbReference>
<gene>
    <name evidence="1" type="ORF">PAUR_a4403</name>
</gene>
<organism evidence="1 2">
    <name type="scientific">Pseudoalteromonas aurantia 208</name>
    <dbReference type="NCBI Taxonomy" id="1314867"/>
    <lineage>
        <taxon>Bacteria</taxon>
        <taxon>Pseudomonadati</taxon>
        <taxon>Pseudomonadota</taxon>
        <taxon>Gammaproteobacteria</taxon>
        <taxon>Alteromonadales</taxon>
        <taxon>Pseudoalteromonadaceae</taxon>
        <taxon>Pseudoalteromonas</taxon>
    </lineage>
</organism>